<dbReference type="EMBL" id="KZ613503">
    <property type="protein sequence ID" value="PMD16862.1"/>
    <property type="molecule type" value="Genomic_DNA"/>
</dbReference>
<dbReference type="Pfam" id="PF00651">
    <property type="entry name" value="BTB"/>
    <property type="match status" value="1"/>
</dbReference>
<keyword evidence="3" id="KW-1185">Reference proteome</keyword>
<dbReference type="PANTHER" id="PTHR47843:SF2">
    <property type="entry name" value="BTB DOMAIN-CONTAINING PROTEIN"/>
    <property type="match status" value="1"/>
</dbReference>
<dbReference type="PROSITE" id="PS50097">
    <property type="entry name" value="BTB"/>
    <property type="match status" value="1"/>
</dbReference>
<evidence type="ECO:0000259" key="1">
    <source>
        <dbReference type="PROSITE" id="PS50097"/>
    </source>
</evidence>
<dbReference type="Gene3D" id="3.30.710.10">
    <property type="entry name" value="Potassium Channel Kv1.1, Chain A"/>
    <property type="match status" value="1"/>
</dbReference>
<proteinExistence type="predicted"/>
<feature type="domain" description="BTB" evidence="1">
    <location>
        <begin position="1"/>
        <end position="58"/>
    </location>
</feature>
<dbReference type="CDD" id="cd18186">
    <property type="entry name" value="BTB_POZ_ZBTB_KLHL-like"/>
    <property type="match status" value="1"/>
</dbReference>
<dbReference type="AlphaFoldDB" id="A0A2J6PS79"/>
<dbReference type="PANTHER" id="PTHR47843">
    <property type="entry name" value="BTB DOMAIN-CONTAINING PROTEIN-RELATED"/>
    <property type="match status" value="1"/>
</dbReference>
<feature type="non-terminal residue" evidence="2">
    <location>
        <position position="156"/>
    </location>
</feature>
<dbReference type="SUPFAM" id="SSF54695">
    <property type="entry name" value="POZ domain"/>
    <property type="match status" value="1"/>
</dbReference>
<dbReference type="InterPro" id="IPR000210">
    <property type="entry name" value="BTB/POZ_dom"/>
</dbReference>
<name>A0A2J6PS79_9HELO</name>
<reference evidence="2 3" key="1">
    <citation type="submission" date="2016-05" db="EMBL/GenBank/DDBJ databases">
        <title>A degradative enzymes factory behind the ericoid mycorrhizal symbiosis.</title>
        <authorList>
            <consortium name="DOE Joint Genome Institute"/>
            <person name="Martino E."/>
            <person name="Morin E."/>
            <person name="Grelet G."/>
            <person name="Kuo A."/>
            <person name="Kohler A."/>
            <person name="Daghino S."/>
            <person name="Barry K."/>
            <person name="Choi C."/>
            <person name="Cichocki N."/>
            <person name="Clum A."/>
            <person name="Copeland A."/>
            <person name="Hainaut M."/>
            <person name="Haridas S."/>
            <person name="Labutti K."/>
            <person name="Lindquist E."/>
            <person name="Lipzen A."/>
            <person name="Khouja H.-R."/>
            <person name="Murat C."/>
            <person name="Ohm R."/>
            <person name="Olson A."/>
            <person name="Spatafora J."/>
            <person name="Veneault-Fourrey C."/>
            <person name="Henrissat B."/>
            <person name="Grigoriev I."/>
            <person name="Martin F."/>
            <person name="Perotto S."/>
        </authorList>
    </citation>
    <scope>NUCLEOTIDE SEQUENCE [LARGE SCALE GENOMIC DNA]</scope>
    <source>
        <strain evidence="2 3">UAMH 7357</strain>
    </source>
</reference>
<evidence type="ECO:0000313" key="3">
    <source>
        <dbReference type="Proteomes" id="UP000235672"/>
    </source>
</evidence>
<protein>
    <recommendedName>
        <fullName evidence="1">BTB domain-containing protein</fullName>
    </recommendedName>
</protein>
<gene>
    <name evidence="2" type="ORF">NA56DRAFT_553176</name>
</gene>
<organism evidence="2 3">
    <name type="scientific">Hyaloscypha hepaticicola</name>
    <dbReference type="NCBI Taxonomy" id="2082293"/>
    <lineage>
        <taxon>Eukaryota</taxon>
        <taxon>Fungi</taxon>
        <taxon>Dikarya</taxon>
        <taxon>Ascomycota</taxon>
        <taxon>Pezizomycotina</taxon>
        <taxon>Leotiomycetes</taxon>
        <taxon>Helotiales</taxon>
        <taxon>Hyaloscyphaceae</taxon>
        <taxon>Hyaloscypha</taxon>
    </lineage>
</organism>
<feature type="non-terminal residue" evidence="2">
    <location>
        <position position="1"/>
    </location>
</feature>
<dbReference type="InterPro" id="IPR011333">
    <property type="entry name" value="SKP1/BTB/POZ_sf"/>
</dbReference>
<accession>A0A2J6PS79</accession>
<evidence type="ECO:0000313" key="2">
    <source>
        <dbReference type="EMBL" id="PMD16862.1"/>
    </source>
</evidence>
<dbReference type="Proteomes" id="UP000235672">
    <property type="component" value="Unassembled WGS sequence"/>
</dbReference>
<sequence>PFQVHKNYICHYSPYFEAAFNGRFIEGETQILDLDDTNPLVFDIFVNWLYTQTVVDEEGIFPSCSDCINLWILSDRLLVPSLQNQALPALDKARILYEGMEGKDLTDEIFQRVYTHTGVRSCLRMYLVKVIVELPARSRIRRPERYPQEMLVSIIH</sequence>
<dbReference type="OrthoDB" id="194443at2759"/>